<gene>
    <name evidence="1" type="ORF">C1H71_04215</name>
</gene>
<name>A0A7G3G6K2_9NEIS</name>
<organism evidence="1 2">
    <name type="scientific">Iodobacter fluviatilis</name>
    <dbReference type="NCBI Taxonomy" id="537"/>
    <lineage>
        <taxon>Bacteria</taxon>
        <taxon>Pseudomonadati</taxon>
        <taxon>Pseudomonadota</taxon>
        <taxon>Betaproteobacteria</taxon>
        <taxon>Neisseriales</taxon>
        <taxon>Chitinibacteraceae</taxon>
        <taxon>Iodobacter</taxon>
    </lineage>
</organism>
<accession>A0A7G3G6K2</accession>
<evidence type="ECO:0000313" key="2">
    <source>
        <dbReference type="Proteomes" id="UP000515917"/>
    </source>
</evidence>
<dbReference type="RefSeq" id="WP_130105450.1">
    <property type="nucleotide sequence ID" value="NZ_CP025781.1"/>
</dbReference>
<dbReference type="PROSITE" id="PS51318">
    <property type="entry name" value="TAT"/>
    <property type="match status" value="1"/>
</dbReference>
<reference evidence="1 2" key="1">
    <citation type="submission" date="2018-01" db="EMBL/GenBank/DDBJ databases">
        <title>Genome sequence of Iodobacter sp. strain PCH194 isolated from Indian Trans-Himalaya.</title>
        <authorList>
            <person name="Kumar V."/>
            <person name="Thakur V."/>
            <person name="Kumar S."/>
            <person name="Singh D."/>
        </authorList>
    </citation>
    <scope>NUCLEOTIDE SEQUENCE [LARGE SCALE GENOMIC DNA]</scope>
    <source>
        <strain evidence="1 2">PCH194</strain>
    </source>
</reference>
<dbReference type="SUPFAM" id="SSF51905">
    <property type="entry name" value="FAD/NAD(P)-binding domain"/>
    <property type="match status" value="1"/>
</dbReference>
<dbReference type="InterPro" id="IPR019546">
    <property type="entry name" value="TAT_signal_bac_arc"/>
</dbReference>
<sequence>MSITRRDFLNGVAIAIAAGVAPISLLQAAQGGNALAHKTLNYPPALTGLRGNHPGSFEPAHSIALGGKQYNFKAAPLEGEYDLVIVGAGISGLAAACFYQQLLGADKKILLLDNHDDFGGHAKRNEFSTPDGLLLGYGGSESLQSPRSVFSPVALGLLKALEVNIDELAKGFQQTFYPDLGLSRGVYFDEKHFGVNKIVSGDPSHSVADDIPRDRLNGRSLAAFIGDFPLNDADKAALLALHEDKTDYLSGMTQKEKDLWVTRNSYTTFLRDKVGLSKQAIAYFQQRTSDFQAVGIDATACSDARLCDLPGFGGMNLTPLDAEEQAELDDPYIFHLPDGNAGLTRLMVRKLIPQVAPGHTMQDVVLAKFDYSQLDQPKHKVRLRLGSAALQAKNIHHADKSKGVEVTYIKEGKLYRVRAKQSIMAGYNMMIPHIVPELPEPQKEALRQNVKAPLVYANVVIKNWQAFVKLGVHEIYSPTAPYSRVKLDYPVNLGGYEHPKNPDQPICLHMVYVPTLPNTGLSAREQSRMGRATILGMPFEQHEQMIREQLQGMLGGAGFNHEQDILAITVNRWSHGYSYATNTLFDDEVQSEKWMELGRQPIGNITIANSDSAWSPYAHSAIDQAWRAVNELATMKQGSALKKKVTKI</sequence>
<proteinExistence type="predicted"/>
<dbReference type="Pfam" id="PF13450">
    <property type="entry name" value="NAD_binding_8"/>
    <property type="match status" value="1"/>
</dbReference>
<dbReference type="InterPro" id="IPR036188">
    <property type="entry name" value="FAD/NAD-bd_sf"/>
</dbReference>
<dbReference type="AlphaFoldDB" id="A0A7G3G6K2"/>
<dbReference type="Gene3D" id="3.50.50.60">
    <property type="entry name" value="FAD/NAD(P)-binding domain"/>
    <property type="match status" value="1"/>
</dbReference>
<evidence type="ECO:0000313" key="1">
    <source>
        <dbReference type="EMBL" id="QBC42834.1"/>
    </source>
</evidence>
<dbReference type="EMBL" id="CP025781">
    <property type="protein sequence ID" value="QBC42834.1"/>
    <property type="molecule type" value="Genomic_DNA"/>
</dbReference>
<dbReference type="KEGG" id="ifl:C1H71_04215"/>
<keyword evidence="2" id="KW-1185">Reference proteome</keyword>
<dbReference type="Proteomes" id="UP000515917">
    <property type="component" value="Chromosome"/>
</dbReference>
<dbReference type="NCBIfam" id="TIGR01409">
    <property type="entry name" value="TAT_signal_seq"/>
    <property type="match status" value="1"/>
</dbReference>
<dbReference type="InterPro" id="IPR006311">
    <property type="entry name" value="TAT_signal"/>
</dbReference>
<protein>
    <submittedName>
        <fullName evidence="1">Spermidine dehydrogenase</fullName>
    </submittedName>
</protein>